<evidence type="ECO:0000256" key="1">
    <source>
        <dbReference type="ARBA" id="ARBA00022734"/>
    </source>
</evidence>
<keyword evidence="5" id="KW-1185">Reference proteome</keyword>
<reference evidence="4" key="1">
    <citation type="submission" date="2020-08" db="EMBL/GenBank/DDBJ databases">
        <title>Genome sequencing and assembly of the red palm weevil Rhynchophorus ferrugineus.</title>
        <authorList>
            <person name="Dias G.B."/>
            <person name="Bergman C.M."/>
            <person name="Manee M."/>
        </authorList>
    </citation>
    <scope>NUCLEOTIDE SEQUENCE</scope>
    <source>
        <strain evidence="4">AA-2017</strain>
        <tissue evidence="4">Whole larva</tissue>
    </source>
</reference>
<gene>
    <name evidence="4" type="ORF">GWI33_007743</name>
</gene>
<dbReference type="InterPro" id="IPR013320">
    <property type="entry name" value="ConA-like_dom_sf"/>
</dbReference>
<name>A0A834MNR6_RHYFE</name>
<dbReference type="OrthoDB" id="6251307at2759"/>
<dbReference type="PANTHER" id="PTHR11346">
    <property type="entry name" value="GALECTIN"/>
    <property type="match status" value="1"/>
</dbReference>
<dbReference type="PANTHER" id="PTHR11346:SF176">
    <property type="entry name" value="32 KDA BETA-GALACTOSIDE-BINDING LECTIN LEC-3"/>
    <property type="match status" value="1"/>
</dbReference>
<dbReference type="SMART" id="SM00908">
    <property type="entry name" value="Gal-bind_lectin"/>
    <property type="match status" value="1"/>
</dbReference>
<dbReference type="SUPFAM" id="SSF49899">
    <property type="entry name" value="Concanavalin A-like lectins/glucanases"/>
    <property type="match status" value="1"/>
</dbReference>
<dbReference type="InterPro" id="IPR001079">
    <property type="entry name" value="Galectin_CRD"/>
</dbReference>
<dbReference type="EMBL" id="JAACXV010000037">
    <property type="protein sequence ID" value="KAF7286094.1"/>
    <property type="molecule type" value="Genomic_DNA"/>
</dbReference>
<dbReference type="SMART" id="SM00276">
    <property type="entry name" value="GLECT"/>
    <property type="match status" value="1"/>
</dbReference>
<proteinExistence type="predicted"/>
<accession>A0A834MNR6</accession>
<protein>
    <recommendedName>
        <fullName evidence="2">Galectin</fullName>
    </recommendedName>
</protein>
<dbReference type="GO" id="GO:0030246">
    <property type="term" value="F:carbohydrate binding"/>
    <property type="evidence" value="ECO:0007669"/>
    <property type="project" value="UniProtKB-UniRule"/>
</dbReference>
<evidence type="ECO:0000259" key="3">
    <source>
        <dbReference type="PROSITE" id="PS51304"/>
    </source>
</evidence>
<dbReference type="Pfam" id="PF00337">
    <property type="entry name" value="Gal-bind_lectin"/>
    <property type="match status" value="1"/>
</dbReference>
<evidence type="ECO:0000313" key="5">
    <source>
        <dbReference type="Proteomes" id="UP000625711"/>
    </source>
</evidence>
<dbReference type="GO" id="GO:0016936">
    <property type="term" value="F:galactoside binding"/>
    <property type="evidence" value="ECO:0007669"/>
    <property type="project" value="TreeGrafter"/>
</dbReference>
<evidence type="ECO:0000313" key="4">
    <source>
        <dbReference type="EMBL" id="KAF7286094.1"/>
    </source>
</evidence>
<sequence length="155" mass="17077">MAHLSPIPGGLRPGLSIRVRGQAIPAGDRFAINLQSGPASDSATIALHFSVRLNQGYVARNSKRHGTWEQEIGDGPLLIHKGQPFDILIRVDPDRYIVEINGQFFCDFPHRIPFTTVDHIQVSGDVRVSGVTFETRAHGPGAGFHNVTHTTYRNF</sequence>
<dbReference type="PROSITE" id="PS51304">
    <property type="entry name" value="GALECTIN"/>
    <property type="match status" value="1"/>
</dbReference>
<evidence type="ECO:0000256" key="2">
    <source>
        <dbReference type="RuleBase" id="RU102079"/>
    </source>
</evidence>
<dbReference type="Gene3D" id="2.60.120.200">
    <property type="match status" value="1"/>
</dbReference>
<keyword evidence="1 2" id="KW-0430">Lectin</keyword>
<dbReference type="AlphaFoldDB" id="A0A834MNR6"/>
<comment type="caution">
    <text evidence="4">The sequence shown here is derived from an EMBL/GenBank/DDBJ whole genome shotgun (WGS) entry which is preliminary data.</text>
</comment>
<dbReference type="CDD" id="cd00070">
    <property type="entry name" value="GLECT"/>
    <property type="match status" value="1"/>
</dbReference>
<dbReference type="InterPro" id="IPR044156">
    <property type="entry name" value="Galectin-like"/>
</dbReference>
<dbReference type="Proteomes" id="UP000625711">
    <property type="component" value="Unassembled WGS sequence"/>
</dbReference>
<organism evidence="4 5">
    <name type="scientific">Rhynchophorus ferrugineus</name>
    <name type="common">Red palm weevil</name>
    <name type="synonym">Curculio ferrugineus</name>
    <dbReference type="NCBI Taxonomy" id="354439"/>
    <lineage>
        <taxon>Eukaryota</taxon>
        <taxon>Metazoa</taxon>
        <taxon>Ecdysozoa</taxon>
        <taxon>Arthropoda</taxon>
        <taxon>Hexapoda</taxon>
        <taxon>Insecta</taxon>
        <taxon>Pterygota</taxon>
        <taxon>Neoptera</taxon>
        <taxon>Endopterygota</taxon>
        <taxon>Coleoptera</taxon>
        <taxon>Polyphaga</taxon>
        <taxon>Cucujiformia</taxon>
        <taxon>Curculionidae</taxon>
        <taxon>Dryophthorinae</taxon>
        <taxon>Rhynchophorus</taxon>
    </lineage>
</organism>
<feature type="domain" description="Galectin" evidence="3">
    <location>
        <begin position="3"/>
        <end position="134"/>
    </location>
</feature>